<dbReference type="PANTHER" id="PTHR11908">
    <property type="entry name" value="XANTHINE DEHYDROGENASE"/>
    <property type="match status" value="1"/>
</dbReference>
<gene>
    <name evidence="6" type="primary">mop</name>
    <name evidence="6" type="ORF">ERS852381_00128</name>
</gene>
<evidence type="ECO:0000313" key="6">
    <source>
        <dbReference type="EMBL" id="CUN38863.1"/>
    </source>
</evidence>
<dbReference type="SUPFAM" id="SSF56003">
    <property type="entry name" value="Molybdenum cofactor-binding domain"/>
    <property type="match status" value="1"/>
</dbReference>
<dbReference type="SUPFAM" id="SSF54292">
    <property type="entry name" value="2Fe-2S ferredoxin-like"/>
    <property type="match status" value="1"/>
</dbReference>
<dbReference type="SUPFAM" id="SSF54665">
    <property type="entry name" value="CO dehydrogenase molybdoprotein N-domain-like"/>
    <property type="match status" value="1"/>
</dbReference>
<evidence type="ECO:0000256" key="2">
    <source>
        <dbReference type="ARBA" id="ARBA00022723"/>
    </source>
</evidence>
<dbReference type="Pfam" id="PF20256">
    <property type="entry name" value="MoCoBD_2"/>
    <property type="match status" value="1"/>
</dbReference>
<dbReference type="Proteomes" id="UP000095468">
    <property type="component" value="Unassembled WGS sequence"/>
</dbReference>
<dbReference type="GO" id="GO:0033727">
    <property type="term" value="F:aldehyde dehydrogenase (FAD-independent) activity"/>
    <property type="evidence" value="ECO:0007669"/>
    <property type="project" value="UniProtKB-EC"/>
</dbReference>
<evidence type="ECO:0000256" key="1">
    <source>
        <dbReference type="ARBA" id="ARBA00006849"/>
    </source>
</evidence>
<comment type="similarity">
    <text evidence="1">Belongs to the xanthine dehydrogenase family.</text>
</comment>
<dbReference type="Gene3D" id="3.90.1170.50">
    <property type="entry name" value="Aldehyde oxidase/xanthine dehydrogenase, a/b hammerhead"/>
    <property type="match status" value="1"/>
</dbReference>
<dbReference type="InterPro" id="IPR006058">
    <property type="entry name" value="2Fe2S_fd_BS"/>
</dbReference>
<dbReference type="InterPro" id="IPR017697">
    <property type="entry name" value="Xdh"/>
</dbReference>
<evidence type="ECO:0000256" key="4">
    <source>
        <dbReference type="ARBA" id="ARBA00023004"/>
    </source>
</evidence>
<dbReference type="EC" id="1.2.99.7" evidence="6"/>
<dbReference type="InterPro" id="IPR016208">
    <property type="entry name" value="Ald_Oxase/xanthine_DH-like"/>
</dbReference>
<dbReference type="RefSeq" id="WP_055285179.1">
    <property type="nucleotide sequence ID" value="NZ_CYYP01000001.1"/>
</dbReference>
<dbReference type="NCBIfam" id="TIGR03311">
    <property type="entry name" value="Se_dep_XDH"/>
    <property type="match status" value="1"/>
</dbReference>
<dbReference type="PANTHER" id="PTHR11908:SF157">
    <property type="entry name" value="XANTHINE DEHYDROGENASE SUBUNIT D-RELATED"/>
    <property type="match status" value="1"/>
</dbReference>
<evidence type="ECO:0000259" key="5">
    <source>
        <dbReference type="PROSITE" id="PS51085"/>
    </source>
</evidence>
<evidence type="ECO:0000313" key="7">
    <source>
        <dbReference type="Proteomes" id="UP000095468"/>
    </source>
</evidence>
<dbReference type="InterPro" id="IPR046867">
    <property type="entry name" value="AldOxase/xan_DH_MoCoBD2"/>
</dbReference>
<proteinExistence type="inferred from homology"/>
<dbReference type="CDD" id="cd00207">
    <property type="entry name" value="fer2"/>
    <property type="match status" value="1"/>
</dbReference>
<dbReference type="EMBL" id="CYYP01000001">
    <property type="protein sequence ID" value="CUN38863.1"/>
    <property type="molecule type" value="Genomic_DNA"/>
</dbReference>
<sequence length="925" mass="99386">MAQEFTFTVNGVERTTTENKPLLRYLRDDLHIHSAKDGCSEGACGTCTIHVDGAAVKACVLTTALAAGRNIVTVEGLPEDVREAFVYAFGAVGAVQCGFCIPGMVMAGAALIAEDPEPTEEQIKYAIRGNVCRCTGYKKIIEGISLAAAVLRGEKQIDEDLERGDDYGVGKRAFRIDVRKKVLGEGKYPDDIDELDQPGLTYASAVRSKYPRARVLSIDTSKAEALPGVVGILRAEDVPVNQVGHLIQDWDVMIAQGDITRCVGDAIVLVVAEDEATLEKAKKLVKIDYEPLEPVRNIVEARAADAPRLHDSFFAFGNTVELKDNVCQSRHVTRGDAAKALAESAFTVTQRFTTPFTEHAFLEPECAVAFPYKNGVKVQSTDQGAYDTRKECAHMFGWDNEPERVVVETMLVGGGFGGKEDVSIQHLAALAAYKLQRPVKCKLTRAESLAFHPKRHAMDGTFTLGCDAEGNFTGLDCEINFDTGAYASLCGPVLERACTHAVGPYKYQNTDIRGFGYYTNNPPAGAYRGFGVCQSEFALESLIDLLAEKVGLDPWEIRYRNAIEPGEVLPNGQIADCSTALKETLLEVKDAYYAHPGHAGIACAMKNAGVGVGLPDAGRCKIRIENGVAVVYAATSDIGQGCNTVFLQDVAEACGLPLSCIANGECSTENAPDSGTTSGSRQTVVTGEAVRGAAFLLRDAMLDIEAGKPAPDAPVSAHGDGVKIEYDDGHAYQLRTQELVAGQGMHPQDPAAAIKALEGCEFGYVYLEPTDKLGADVPNPKSHICYGFATHVVILDDDGRVSEVYAAHDSGKVVNPISIQGQIEGGVLMGMGYALTEDWPLKDCVPQARYGTLGLFRAPEIPDIHAIYVEKDELLPVAYGGKGIGEIATIPTAPAVQNAYRAFDGKLRPDLPMVDTPYSRVRNRG</sequence>
<keyword evidence="4" id="KW-0408">Iron</keyword>
<accession>A0A173WH88</accession>
<dbReference type="Pfam" id="PF01315">
    <property type="entry name" value="Ald_Xan_dh_C"/>
    <property type="match status" value="1"/>
</dbReference>
<dbReference type="InterPro" id="IPR036856">
    <property type="entry name" value="Ald_Oxase/Xan_DH_a/b_sf"/>
</dbReference>
<feature type="domain" description="2Fe-2S ferredoxin-type" evidence="5">
    <location>
        <begin position="3"/>
        <end position="77"/>
    </location>
</feature>
<organism evidence="6 7">
    <name type="scientific">Collinsella aerofaciens</name>
    <dbReference type="NCBI Taxonomy" id="74426"/>
    <lineage>
        <taxon>Bacteria</taxon>
        <taxon>Bacillati</taxon>
        <taxon>Actinomycetota</taxon>
        <taxon>Coriobacteriia</taxon>
        <taxon>Coriobacteriales</taxon>
        <taxon>Coriobacteriaceae</taxon>
        <taxon>Collinsella</taxon>
    </lineage>
</organism>
<dbReference type="Pfam" id="PF00111">
    <property type="entry name" value="Fer2"/>
    <property type="match status" value="1"/>
</dbReference>
<dbReference type="InterPro" id="IPR001041">
    <property type="entry name" value="2Fe-2S_ferredoxin-type"/>
</dbReference>
<dbReference type="InterPro" id="IPR012675">
    <property type="entry name" value="Beta-grasp_dom_sf"/>
</dbReference>
<dbReference type="SMART" id="SM01008">
    <property type="entry name" value="Ald_Xan_dh_C"/>
    <property type="match status" value="1"/>
</dbReference>
<dbReference type="GO" id="GO:0051537">
    <property type="term" value="F:2 iron, 2 sulfur cluster binding"/>
    <property type="evidence" value="ECO:0007669"/>
    <property type="project" value="InterPro"/>
</dbReference>
<dbReference type="SUPFAM" id="SSF47741">
    <property type="entry name" value="CO dehydrogenase ISP C-domain like"/>
    <property type="match status" value="1"/>
</dbReference>
<dbReference type="GO" id="GO:0005506">
    <property type="term" value="F:iron ion binding"/>
    <property type="evidence" value="ECO:0007669"/>
    <property type="project" value="InterPro"/>
</dbReference>
<dbReference type="InterPro" id="IPR008274">
    <property type="entry name" value="AldOxase/xan_DH_MoCoBD1"/>
</dbReference>
<dbReference type="Gene3D" id="1.10.150.120">
    <property type="entry name" value="[2Fe-2S]-binding domain"/>
    <property type="match status" value="1"/>
</dbReference>
<dbReference type="PROSITE" id="PS00197">
    <property type="entry name" value="2FE2S_FER_1"/>
    <property type="match status" value="1"/>
</dbReference>
<keyword evidence="2" id="KW-0479">Metal-binding</keyword>
<dbReference type="InterPro" id="IPR002888">
    <property type="entry name" value="2Fe-2S-bd"/>
</dbReference>
<dbReference type="Pfam" id="PF01799">
    <property type="entry name" value="Fer2_2"/>
    <property type="match status" value="1"/>
</dbReference>
<protein>
    <submittedName>
        <fullName evidence="6">Aldehyde oxidoreductase</fullName>
        <ecNumber evidence="6">1.2.99.7</ecNumber>
    </submittedName>
</protein>
<dbReference type="Gene3D" id="3.30.365.10">
    <property type="entry name" value="Aldehyde oxidase/xanthine dehydrogenase, molybdopterin binding domain"/>
    <property type="match status" value="4"/>
</dbReference>
<evidence type="ECO:0000256" key="3">
    <source>
        <dbReference type="ARBA" id="ARBA00023002"/>
    </source>
</evidence>
<reference evidence="6 7" key="1">
    <citation type="submission" date="2015-09" db="EMBL/GenBank/DDBJ databases">
        <authorList>
            <consortium name="Pathogen Informatics"/>
        </authorList>
    </citation>
    <scope>NUCLEOTIDE SEQUENCE [LARGE SCALE GENOMIC DNA]</scope>
    <source>
        <strain evidence="6 7">2789STDY5608823</strain>
    </source>
</reference>
<dbReference type="InterPro" id="IPR037165">
    <property type="entry name" value="AldOxase/xan_DH_Mopterin-bd_sf"/>
</dbReference>
<keyword evidence="3 6" id="KW-0560">Oxidoreductase</keyword>
<dbReference type="InterPro" id="IPR036884">
    <property type="entry name" value="2Fe-2S-bd_dom_sf"/>
</dbReference>
<dbReference type="Gene3D" id="3.10.20.30">
    <property type="match status" value="1"/>
</dbReference>
<dbReference type="AlphaFoldDB" id="A0A173WH88"/>
<dbReference type="PROSITE" id="PS51085">
    <property type="entry name" value="2FE2S_FER_2"/>
    <property type="match status" value="1"/>
</dbReference>
<name>A0A173WH88_9ACTN</name>
<dbReference type="Pfam" id="PF02738">
    <property type="entry name" value="MoCoBD_1"/>
    <property type="match status" value="1"/>
</dbReference>
<dbReference type="InterPro" id="IPR036010">
    <property type="entry name" value="2Fe-2S_ferredoxin-like_sf"/>
</dbReference>
<dbReference type="InterPro" id="IPR000674">
    <property type="entry name" value="Ald_Oxase/Xan_DH_a/b"/>
</dbReference>